<organism evidence="7 8">
    <name type="scientific">Actinacidiphila guanduensis</name>
    <dbReference type="NCBI Taxonomy" id="310781"/>
    <lineage>
        <taxon>Bacteria</taxon>
        <taxon>Bacillati</taxon>
        <taxon>Actinomycetota</taxon>
        <taxon>Actinomycetes</taxon>
        <taxon>Kitasatosporales</taxon>
        <taxon>Streptomycetaceae</taxon>
        <taxon>Actinacidiphila</taxon>
    </lineage>
</organism>
<gene>
    <name evidence="7" type="ORF">SAMN05216259_104224</name>
</gene>
<dbReference type="STRING" id="310781.SAMN05216259_104224"/>
<dbReference type="OrthoDB" id="2111523at2"/>
<evidence type="ECO:0000256" key="1">
    <source>
        <dbReference type="ARBA" id="ARBA00003810"/>
    </source>
</evidence>
<proteinExistence type="predicted"/>
<dbReference type="SUPFAM" id="SSF51366">
    <property type="entry name" value="Ribulose-phoshate binding barrel"/>
    <property type="match status" value="1"/>
</dbReference>
<evidence type="ECO:0000313" key="8">
    <source>
        <dbReference type="Proteomes" id="UP000199341"/>
    </source>
</evidence>
<dbReference type="InterPro" id="IPR011060">
    <property type="entry name" value="RibuloseP-bd_barrel"/>
</dbReference>
<name>A0A1H0BL89_9ACTN</name>
<dbReference type="AlphaFoldDB" id="A0A1H0BL89"/>
<evidence type="ECO:0000256" key="3">
    <source>
        <dbReference type="ARBA" id="ARBA00023239"/>
    </source>
</evidence>
<dbReference type="InterPro" id="IPR007565">
    <property type="entry name" value="4HFCP_synth"/>
</dbReference>
<evidence type="ECO:0000256" key="5">
    <source>
        <dbReference type="ARBA" id="ARBA00032523"/>
    </source>
</evidence>
<evidence type="ECO:0000256" key="6">
    <source>
        <dbReference type="ARBA" id="ARBA00047628"/>
    </source>
</evidence>
<keyword evidence="4" id="KW-0704">Schiff base</keyword>
<evidence type="ECO:0000256" key="4">
    <source>
        <dbReference type="ARBA" id="ARBA00023270"/>
    </source>
</evidence>
<comment type="function">
    <text evidence="1">Catalyzes the formation of 4-(hydroxymethyl)-2-furancarboxaldehyde phosphate (4-HFC-P) from two molecules of glyceraldehyde-3-P (GA-3-P).</text>
</comment>
<accession>A0A1H0BL89</accession>
<evidence type="ECO:0000313" key="7">
    <source>
        <dbReference type="EMBL" id="SDN46372.1"/>
    </source>
</evidence>
<dbReference type="RefSeq" id="WP_093784009.1">
    <property type="nucleotide sequence ID" value="NZ_FNIE01000004.1"/>
</dbReference>
<dbReference type="Proteomes" id="UP000199341">
    <property type="component" value="Unassembled WGS sequence"/>
</dbReference>
<dbReference type="EC" id="4.2.3.153" evidence="2"/>
<keyword evidence="3" id="KW-0456">Lyase</keyword>
<reference evidence="7 8" key="1">
    <citation type="submission" date="2016-10" db="EMBL/GenBank/DDBJ databases">
        <authorList>
            <person name="de Groot N.N."/>
        </authorList>
    </citation>
    <scope>NUCLEOTIDE SEQUENCE [LARGE SCALE GENOMIC DNA]</scope>
    <source>
        <strain evidence="7 8">CGMCC 4.2022</strain>
    </source>
</reference>
<evidence type="ECO:0000256" key="2">
    <source>
        <dbReference type="ARBA" id="ARBA00012553"/>
    </source>
</evidence>
<dbReference type="GO" id="GO:0016829">
    <property type="term" value="F:lyase activity"/>
    <property type="evidence" value="ECO:0007669"/>
    <property type="project" value="UniProtKB-KW"/>
</dbReference>
<comment type="catalytic activity">
    <reaction evidence="6">
        <text>2 D-glyceraldehyde 3-phosphate = 4-(hydroxymethyl)-2-furancarboxaldehyde phosphate + phosphate + 2 H2O</text>
        <dbReference type="Rhea" id="RHEA:43536"/>
        <dbReference type="ChEBI" id="CHEBI:15377"/>
        <dbReference type="ChEBI" id="CHEBI:43474"/>
        <dbReference type="ChEBI" id="CHEBI:59776"/>
        <dbReference type="ChEBI" id="CHEBI:83407"/>
        <dbReference type="EC" id="4.2.3.153"/>
    </reaction>
</comment>
<dbReference type="EMBL" id="FNIE01000004">
    <property type="protein sequence ID" value="SDN46372.1"/>
    <property type="molecule type" value="Genomic_DNA"/>
</dbReference>
<keyword evidence="8" id="KW-1185">Reference proteome</keyword>
<dbReference type="Pfam" id="PF04476">
    <property type="entry name" value="4HFCP_synth"/>
    <property type="match status" value="1"/>
</dbReference>
<sequence length="258" mass="25584">MRLFVSARGVEEAMVCTAVSDQVDMVDVEDPREGPLGAPPPWVVRAVREMTPRGKQVSATVGGAPFRPGAAALAALGAAASGADQVRVGLFGTATPDQAVELVRGVVRAVKEHDPALTVVALGYADARRIGSVNPLSVPYVAHESGADGAMLDTAVKGGPGLFDLLEPSLCGEFAAAAHGFGLTAVLAGGLTAADAPDLAATGADALAVRGAVCAGGDRESGALRGESVTALRQALDAQLGGSPYPSGLPLAGGAALS</sequence>
<protein>
    <recommendedName>
        <fullName evidence="2">(5-formylfuran-3-yl)methyl phosphate synthase</fullName>
        <ecNumber evidence="2">4.2.3.153</ecNumber>
    </recommendedName>
    <alternativeName>
        <fullName evidence="5">4-(hydroxymethyl)-2-furancarboxaldehyde-phosphate synthase</fullName>
    </alternativeName>
</protein>
<dbReference type="PIRSF" id="PIRSF015957">
    <property type="entry name" value="UCP015957"/>
    <property type="match status" value="1"/>
</dbReference>